<dbReference type="EC" id="3.2.1.15" evidence="3"/>
<dbReference type="GO" id="GO:0005576">
    <property type="term" value="C:extracellular region"/>
    <property type="evidence" value="ECO:0007669"/>
    <property type="project" value="UniProtKB-SubCell"/>
</dbReference>
<feature type="signal peptide" evidence="14">
    <location>
        <begin position="1"/>
        <end position="23"/>
    </location>
</feature>
<evidence type="ECO:0000256" key="7">
    <source>
        <dbReference type="ARBA" id="ARBA00022801"/>
    </source>
</evidence>
<evidence type="ECO:0000256" key="4">
    <source>
        <dbReference type="ARBA" id="ARBA00022525"/>
    </source>
</evidence>
<dbReference type="GO" id="GO:0004650">
    <property type="term" value="F:polygalacturonase activity"/>
    <property type="evidence" value="ECO:0007669"/>
    <property type="project" value="UniProtKB-EC"/>
</dbReference>
<evidence type="ECO:0000313" key="15">
    <source>
        <dbReference type="EMBL" id="KAJ8945273.1"/>
    </source>
</evidence>
<evidence type="ECO:0000256" key="5">
    <source>
        <dbReference type="ARBA" id="ARBA00022729"/>
    </source>
</evidence>
<dbReference type="InterPro" id="IPR011050">
    <property type="entry name" value="Pectin_lyase_fold/virulence"/>
</dbReference>
<dbReference type="EMBL" id="JAPWTK010000222">
    <property type="protein sequence ID" value="KAJ8945273.1"/>
    <property type="molecule type" value="Genomic_DNA"/>
</dbReference>
<comment type="catalytic activity">
    <reaction evidence="12">
        <text>(1,4-alpha-D-galacturonosyl)n+m + H2O = (1,4-alpha-D-galacturonosyl)n + (1,4-alpha-D-galacturonosyl)m.</text>
        <dbReference type="EC" id="3.2.1.15"/>
    </reaction>
</comment>
<dbReference type="SUPFAM" id="SSF51126">
    <property type="entry name" value="Pectin lyase-like"/>
    <property type="match status" value="1"/>
</dbReference>
<reference evidence="15" key="1">
    <citation type="journal article" date="2023" name="Insect Mol. Biol.">
        <title>Genome sequencing provides insights into the evolution of gene families encoding plant cell wall-degrading enzymes in longhorned beetles.</title>
        <authorList>
            <person name="Shin N.R."/>
            <person name="Okamura Y."/>
            <person name="Kirsch R."/>
            <person name="Pauchet Y."/>
        </authorList>
    </citation>
    <scope>NUCLEOTIDE SEQUENCE</scope>
    <source>
        <strain evidence="15">AMC_N1</strain>
    </source>
</reference>
<dbReference type="Gene3D" id="2.160.20.10">
    <property type="entry name" value="Single-stranded right-handed beta-helix, Pectin lyase-like"/>
    <property type="match status" value="1"/>
</dbReference>
<evidence type="ECO:0000256" key="11">
    <source>
        <dbReference type="ARBA" id="ARBA00023316"/>
    </source>
</evidence>
<evidence type="ECO:0000256" key="14">
    <source>
        <dbReference type="SAM" id="SignalP"/>
    </source>
</evidence>
<evidence type="ECO:0000256" key="9">
    <source>
        <dbReference type="ARBA" id="ARBA00023180"/>
    </source>
</evidence>
<keyword evidence="11" id="KW-0961">Cell wall biogenesis/degradation</keyword>
<dbReference type="AlphaFoldDB" id="A0AAV8Y242"/>
<organism evidence="15 16">
    <name type="scientific">Aromia moschata</name>
    <dbReference type="NCBI Taxonomy" id="1265417"/>
    <lineage>
        <taxon>Eukaryota</taxon>
        <taxon>Metazoa</taxon>
        <taxon>Ecdysozoa</taxon>
        <taxon>Arthropoda</taxon>
        <taxon>Hexapoda</taxon>
        <taxon>Insecta</taxon>
        <taxon>Pterygota</taxon>
        <taxon>Neoptera</taxon>
        <taxon>Endopterygota</taxon>
        <taxon>Coleoptera</taxon>
        <taxon>Polyphaga</taxon>
        <taxon>Cucujiformia</taxon>
        <taxon>Chrysomeloidea</taxon>
        <taxon>Cerambycidae</taxon>
        <taxon>Cerambycinae</taxon>
        <taxon>Callichromatini</taxon>
        <taxon>Aromia</taxon>
    </lineage>
</organism>
<evidence type="ECO:0000313" key="16">
    <source>
        <dbReference type="Proteomes" id="UP001162162"/>
    </source>
</evidence>
<evidence type="ECO:0000256" key="6">
    <source>
        <dbReference type="ARBA" id="ARBA00022737"/>
    </source>
</evidence>
<keyword evidence="6" id="KW-0677">Repeat</keyword>
<comment type="caution">
    <text evidence="15">The sequence shown here is derived from an EMBL/GenBank/DDBJ whole genome shotgun (WGS) entry which is preliminary data.</text>
</comment>
<dbReference type="InterPro" id="IPR012334">
    <property type="entry name" value="Pectin_lyas_fold"/>
</dbReference>
<evidence type="ECO:0000256" key="3">
    <source>
        <dbReference type="ARBA" id="ARBA00012736"/>
    </source>
</evidence>
<dbReference type="GO" id="GO:0045490">
    <property type="term" value="P:pectin catabolic process"/>
    <property type="evidence" value="ECO:0007669"/>
    <property type="project" value="TreeGrafter"/>
</dbReference>
<evidence type="ECO:0000256" key="10">
    <source>
        <dbReference type="ARBA" id="ARBA00023295"/>
    </source>
</evidence>
<gene>
    <name evidence="15" type="ORF">NQ318_016042</name>
</gene>
<proteinExistence type="inferred from homology"/>
<evidence type="ECO:0000256" key="2">
    <source>
        <dbReference type="ARBA" id="ARBA00008834"/>
    </source>
</evidence>
<evidence type="ECO:0000256" key="12">
    <source>
        <dbReference type="ARBA" id="ARBA00034074"/>
    </source>
</evidence>
<dbReference type="InterPro" id="IPR000743">
    <property type="entry name" value="Glyco_hydro_28"/>
</dbReference>
<protein>
    <recommendedName>
        <fullName evidence="3">endo-polygalacturonase</fullName>
        <ecNumber evidence="3">3.2.1.15</ecNumber>
    </recommendedName>
</protein>
<comment type="similarity">
    <text evidence="2 13">Belongs to the glycosyl hydrolase 28 family.</text>
</comment>
<keyword evidence="10 13" id="KW-0326">Glycosidase</keyword>
<dbReference type="InterPro" id="IPR050434">
    <property type="entry name" value="Glycosyl_hydrlase_28"/>
</dbReference>
<name>A0AAV8Y242_9CUCU</name>
<dbReference type="PANTHER" id="PTHR31884:SF9">
    <property type="entry name" value="ENDOPOLYGALACTURONASE D-RELATED"/>
    <property type="match status" value="1"/>
</dbReference>
<dbReference type="Proteomes" id="UP001162162">
    <property type="component" value="Unassembled WGS sequence"/>
</dbReference>
<feature type="chain" id="PRO_5043339431" description="endo-polygalacturonase" evidence="14">
    <location>
        <begin position="24"/>
        <end position="371"/>
    </location>
</feature>
<comment type="subcellular location">
    <subcellularLocation>
        <location evidence="1">Secreted</location>
    </subcellularLocation>
</comment>
<keyword evidence="4" id="KW-0964">Secreted</keyword>
<sequence length="371" mass="40679">MIKFSEFLLYFWAIFICLTLNIGSELTSDCIVTEHSQLMNATENCLEIVVRDLTMPGGLTAHFHLKDGATVTFEGTTVFGYIQWPDWGYPLMHFKGNNVTVEGAPGSLFDGRGALYWDGIGDNGAPKPYFIHLQVNNSVFRNINLLNCPHHCTIINGSDGLTLTGWNIDCSYGDEHGGHNTDGFDVVSGNNIVIEDSTVINQDDCVAVNQGFNMSFSGLRCSGSHGLSLSVGFSNTSYYDNTVRNITYSNSTLTHSMTAIHIKTHNDGGPGEITDVTYEDISFTDVTKYAINIQQDYAKGRGTKEPKGNVPITDLKIRNIKGTLSSTSKGSMQVYILCAERACTEWNWSDVEVIGGAQNNSCNYTPDGYVC</sequence>
<keyword evidence="5 14" id="KW-0732">Signal</keyword>
<dbReference type="SMART" id="SM00710">
    <property type="entry name" value="PbH1"/>
    <property type="match status" value="5"/>
</dbReference>
<accession>A0AAV8Y242</accession>
<evidence type="ECO:0000256" key="1">
    <source>
        <dbReference type="ARBA" id="ARBA00004613"/>
    </source>
</evidence>
<evidence type="ECO:0000256" key="8">
    <source>
        <dbReference type="ARBA" id="ARBA00023157"/>
    </source>
</evidence>
<evidence type="ECO:0000256" key="13">
    <source>
        <dbReference type="RuleBase" id="RU361169"/>
    </source>
</evidence>
<dbReference type="GO" id="GO:0071555">
    <property type="term" value="P:cell wall organization"/>
    <property type="evidence" value="ECO:0007669"/>
    <property type="project" value="UniProtKB-KW"/>
</dbReference>
<keyword evidence="9" id="KW-0325">Glycoprotein</keyword>
<dbReference type="PANTHER" id="PTHR31884">
    <property type="entry name" value="POLYGALACTURONASE"/>
    <property type="match status" value="1"/>
</dbReference>
<dbReference type="InterPro" id="IPR006626">
    <property type="entry name" value="PbH1"/>
</dbReference>
<keyword evidence="16" id="KW-1185">Reference proteome</keyword>
<keyword evidence="8" id="KW-1015">Disulfide bond</keyword>
<keyword evidence="7 13" id="KW-0378">Hydrolase</keyword>
<dbReference type="Pfam" id="PF00295">
    <property type="entry name" value="Glyco_hydro_28"/>
    <property type="match status" value="1"/>
</dbReference>